<comment type="caution">
    <text evidence="2">The sequence shown here is derived from an EMBL/GenBank/DDBJ whole genome shotgun (WGS) entry which is preliminary data.</text>
</comment>
<name>A0AAD6U134_9AGAR</name>
<dbReference type="Proteomes" id="UP001222325">
    <property type="component" value="Unassembled WGS sequence"/>
</dbReference>
<accession>A0AAD6U134</accession>
<gene>
    <name evidence="2" type="ORF">B0H15DRAFT_441583</name>
</gene>
<reference evidence="2" key="1">
    <citation type="submission" date="2023-03" db="EMBL/GenBank/DDBJ databases">
        <title>Massive genome expansion in bonnet fungi (Mycena s.s.) driven by repeated elements and novel gene families across ecological guilds.</title>
        <authorList>
            <consortium name="Lawrence Berkeley National Laboratory"/>
            <person name="Harder C.B."/>
            <person name="Miyauchi S."/>
            <person name="Viragh M."/>
            <person name="Kuo A."/>
            <person name="Thoen E."/>
            <person name="Andreopoulos B."/>
            <person name="Lu D."/>
            <person name="Skrede I."/>
            <person name="Drula E."/>
            <person name="Henrissat B."/>
            <person name="Morin E."/>
            <person name="Kohler A."/>
            <person name="Barry K."/>
            <person name="LaButti K."/>
            <person name="Morin E."/>
            <person name="Salamov A."/>
            <person name="Lipzen A."/>
            <person name="Mereny Z."/>
            <person name="Hegedus B."/>
            <person name="Baldrian P."/>
            <person name="Stursova M."/>
            <person name="Weitz H."/>
            <person name="Taylor A."/>
            <person name="Grigoriev I.V."/>
            <person name="Nagy L.G."/>
            <person name="Martin F."/>
            <person name="Kauserud H."/>
        </authorList>
    </citation>
    <scope>NUCLEOTIDE SEQUENCE</scope>
    <source>
        <strain evidence="2">CBHHK173m</strain>
    </source>
</reference>
<evidence type="ECO:0000256" key="1">
    <source>
        <dbReference type="SAM" id="Phobius"/>
    </source>
</evidence>
<feature type="transmembrane region" description="Helical" evidence="1">
    <location>
        <begin position="90"/>
        <end position="109"/>
    </location>
</feature>
<proteinExistence type="predicted"/>
<organism evidence="2 3">
    <name type="scientific">Mycena belliarum</name>
    <dbReference type="NCBI Taxonomy" id="1033014"/>
    <lineage>
        <taxon>Eukaryota</taxon>
        <taxon>Fungi</taxon>
        <taxon>Dikarya</taxon>
        <taxon>Basidiomycota</taxon>
        <taxon>Agaricomycotina</taxon>
        <taxon>Agaricomycetes</taxon>
        <taxon>Agaricomycetidae</taxon>
        <taxon>Agaricales</taxon>
        <taxon>Marasmiineae</taxon>
        <taxon>Mycenaceae</taxon>
        <taxon>Mycena</taxon>
    </lineage>
</organism>
<keyword evidence="3" id="KW-1185">Reference proteome</keyword>
<keyword evidence="1" id="KW-0472">Membrane</keyword>
<evidence type="ECO:0000313" key="3">
    <source>
        <dbReference type="Proteomes" id="UP001222325"/>
    </source>
</evidence>
<keyword evidence="1" id="KW-0812">Transmembrane</keyword>
<protein>
    <submittedName>
        <fullName evidence="2">Uncharacterized protein</fullName>
    </submittedName>
</protein>
<dbReference type="EMBL" id="JARJCN010000045">
    <property type="protein sequence ID" value="KAJ7082430.1"/>
    <property type="molecule type" value="Genomic_DNA"/>
</dbReference>
<keyword evidence="1" id="KW-1133">Transmembrane helix</keyword>
<evidence type="ECO:0000313" key="2">
    <source>
        <dbReference type="EMBL" id="KAJ7082430.1"/>
    </source>
</evidence>
<dbReference type="AlphaFoldDB" id="A0AAD6U134"/>
<sequence length="152" mass="16721">MYACRAARCSANGGASELATVCASQASDERLARDLCPLPDRTRFESPTKDHVGRCRALLPSAFISVEMLICCCFPHARSNGGSLKDLASFPFYLTTLLLSILAATITAMPKIIPIVQFYHGPLLYLRVYFWVQTQALLLRSVRECCISTGNL</sequence>